<evidence type="ECO:0000313" key="2">
    <source>
        <dbReference type="EMBL" id="QDE72177.1"/>
    </source>
</evidence>
<proteinExistence type="predicted"/>
<organism evidence="2 3">
    <name type="scientific">Myxococcus xanthus</name>
    <dbReference type="NCBI Taxonomy" id="34"/>
    <lineage>
        <taxon>Bacteria</taxon>
        <taxon>Pseudomonadati</taxon>
        <taxon>Myxococcota</taxon>
        <taxon>Myxococcia</taxon>
        <taxon>Myxococcales</taxon>
        <taxon>Cystobacterineae</taxon>
        <taxon>Myxococcaceae</taxon>
        <taxon>Myxococcus</taxon>
    </lineage>
</organism>
<feature type="region of interest" description="Disordered" evidence="1">
    <location>
        <begin position="177"/>
        <end position="211"/>
    </location>
</feature>
<feature type="compositionally biased region" description="Basic and acidic residues" evidence="1">
    <location>
        <begin position="190"/>
        <end position="201"/>
    </location>
</feature>
<evidence type="ECO:0000256" key="1">
    <source>
        <dbReference type="SAM" id="MobiDB-lite"/>
    </source>
</evidence>
<accession>A0AAE6G7E8</accession>
<evidence type="ECO:0000313" key="3">
    <source>
        <dbReference type="Proteomes" id="UP000320179"/>
    </source>
</evidence>
<dbReference type="EMBL" id="CP017174">
    <property type="protein sequence ID" value="QDE72177.1"/>
    <property type="molecule type" value="Genomic_DNA"/>
</dbReference>
<name>A0AAE6G7E8_MYXXA</name>
<sequence length="352" mass="39375">MDMAPGIFEIEGQDYWTDPFKFSARVLRKFLPEGRYGLFLDTPAEANLVRIDRIPLLALYAARQQEMRIYDPWSTGHLVAVRMEDRTLDITPLFEPPEQPGLFDQDPPPSEPPGSGALAVVEQTDALRLDALQQPGHYVLTALMLDRTSNRVQLHITRPTPGGYQDEEVARFLEAMRQQPPPPEPVRYAPGEDERQFKARPDSPPAPEAPGIAVHGERVFLYEQGRPAWIRGTFQVPVLAHERVPPRPEKDDDGYGEPRPVAIVPVFLVVIGSRTGEAEVISLRVPCFQDAPVEAGSLVTGHFEYDLFQHPAFTGKAQTNFVYAFCGEAMSGPTRMAVVTRDMLELGGRRRP</sequence>
<feature type="region of interest" description="Disordered" evidence="1">
    <location>
        <begin position="95"/>
        <end position="117"/>
    </location>
</feature>
<protein>
    <submittedName>
        <fullName evidence="2">Uncharacterized protein</fullName>
    </submittedName>
</protein>
<gene>
    <name evidence="2" type="ORF">BHS09_37305</name>
</gene>
<dbReference type="Proteomes" id="UP000320179">
    <property type="component" value="Chromosome"/>
</dbReference>
<reference evidence="2 3" key="1">
    <citation type="journal article" date="2019" name="Science">
        <title>Social genes are selection hotspots in kin groups of a soil microbe.</title>
        <authorList>
            <person name="Wielgoss S."/>
            <person name="Wolfensberger R."/>
            <person name="Sun L."/>
            <person name="Fiegna F."/>
            <person name="Velicer G.J."/>
        </authorList>
    </citation>
    <scope>NUCLEOTIDE SEQUENCE [LARGE SCALE GENOMIC DNA]</scope>
    <source>
        <strain evidence="2 3">MC3.5.9c15</strain>
    </source>
</reference>
<dbReference type="AlphaFoldDB" id="A0AAE6G7E8"/>